<evidence type="ECO:0000256" key="2">
    <source>
        <dbReference type="ARBA" id="ARBA00006676"/>
    </source>
</evidence>
<dbReference type="GO" id="GO:0016814">
    <property type="term" value="F:hydrolase activity, acting on carbon-nitrogen (but not peptide) bonds, in cyclic amidines"/>
    <property type="evidence" value="ECO:0007669"/>
    <property type="project" value="UniProtKB-ARBA"/>
</dbReference>
<dbReference type="GO" id="GO:0046872">
    <property type="term" value="F:metal ion binding"/>
    <property type="evidence" value="ECO:0007669"/>
    <property type="project" value="UniProtKB-KW"/>
</dbReference>
<reference evidence="8 9" key="1">
    <citation type="journal article" date="2020" name="Cell Host Microbe">
        <title>Functional and Genomic Variation between Human-Derived Isolates of Lachnospiraceae Reveals Inter- and Intra-Species Diversity.</title>
        <authorList>
            <person name="Sorbara M.T."/>
            <person name="Littmann E.R."/>
            <person name="Fontana E."/>
            <person name="Moody T.U."/>
            <person name="Kohout C.E."/>
            <person name="Gjonbalaj M."/>
            <person name="Eaton V."/>
            <person name="Seok R."/>
            <person name="Leiner I.M."/>
            <person name="Pamer E.G."/>
        </authorList>
    </citation>
    <scope>NUCLEOTIDE SEQUENCE [LARGE SCALE GENOMIC DNA]</scope>
    <source>
        <strain evidence="8 9">MSK.1.17</strain>
    </source>
</reference>
<evidence type="ECO:0000313" key="7">
    <source>
        <dbReference type="EMBL" id="MCG4746938.1"/>
    </source>
</evidence>
<dbReference type="InterPro" id="IPR006330">
    <property type="entry name" value="Ado/ade_deaminase"/>
</dbReference>
<dbReference type="InterPro" id="IPR032466">
    <property type="entry name" value="Metal_Hydrolase"/>
</dbReference>
<protein>
    <submittedName>
        <fullName evidence="7">Adenosine deaminase</fullName>
        <ecNumber evidence="7">3.5.4.4</ecNumber>
    </submittedName>
</protein>
<dbReference type="GeneID" id="97203820"/>
<dbReference type="GO" id="GO:0019239">
    <property type="term" value="F:deaminase activity"/>
    <property type="evidence" value="ECO:0007669"/>
    <property type="project" value="InterPro"/>
</dbReference>
<dbReference type="EMBL" id="JAAITT010000028">
    <property type="protein sequence ID" value="NSJ50615.1"/>
    <property type="molecule type" value="Genomic_DNA"/>
</dbReference>
<dbReference type="Pfam" id="PF00962">
    <property type="entry name" value="A_deaminase"/>
    <property type="match status" value="1"/>
</dbReference>
<name>A0AAW5BSE5_9FIRM</name>
<dbReference type="EC" id="3.5.4.4" evidence="7"/>
<feature type="domain" description="Adenosine deaminase" evidence="6">
    <location>
        <begin position="10"/>
        <end position="324"/>
    </location>
</feature>
<comment type="similarity">
    <text evidence="2">Belongs to the metallo-dependent hydrolases superfamily. Adenosine and AMP deaminases family.</text>
</comment>
<proteinExistence type="inferred from homology"/>
<keyword evidence="4 7" id="KW-0378">Hydrolase</keyword>
<reference evidence="8" key="2">
    <citation type="submission" date="2020-02" db="EMBL/GenBank/DDBJ databases">
        <authorList>
            <person name="Littmann E."/>
            <person name="Sorbara M."/>
        </authorList>
    </citation>
    <scope>NUCLEOTIDE SEQUENCE</scope>
    <source>
        <strain evidence="8">MSK.1.17</strain>
    </source>
</reference>
<keyword evidence="3" id="KW-0479">Metal-binding</keyword>
<organism evidence="7 10">
    <name type="scientific">Enterocloster aldenensis</name>
    <dbReference type="NCBI Taxonomy" id="358742"/>
    <lineage>
        <taxon>Bacteria</taxon>
        <taxon>Bacillati</taxon>
        <taxon>Bacillota</taxon>
        <taxon>Clostridia</taxon>
        <taxon>Lachnospirales</taxon>
        <taxon>Lachnospiraceae</taxon>
        <taxon>Enterocloster</taxon>
    </lineage>
</organism>
<keyword evidence="5" id="KW-0862">Zinc</keyword>
<gene>
    <name evidence="7" type="primary">add</name>
    <name evidence="8" type="ORF">G5B36_18170</name>
    <name evidence="7" type="ORF">L0N08_16055</name>
</gene>
<evidence type="ECO:0000256" key="1">
    <source>
        <dbReference type="ARBA" id="ARBA00001947"/>
    </source>
</evidence>
<evidence type="ECO:0000256" key="3">
    <source>
        <dbReference type="ARBA" id="ARBA00022723"/>
    </source>
</evidence>
<dbReference type="EMBL" id="JAKNGE010000019">
    <property type="protein sequence ID" value="MCG4746938.1"/>
    <property type="molecule type" value="Genomic_DNA"/>
</dbReference>
<accession>A0AAW5BSE5</accession>
<comment type="cofactor">
    <cofactor evidence="1">
        <name>Zn(2+)</name>
        <dbReference type="ChEBI" id="CHEBI:29105"/>
    </cofactor>
</comment>
<keyword evidence="9" id="KW-1185">Reference proteome</keyword>
<evidence type="ECO:0000313" key="9">
    <source>
        <dbReference type="Proteomes" id="UP000669239"/>
    </source>
</evidence>
<reference evidence="7" key="3">
    <citation type="submission" date="2022-01" db="EMBL/GenBank/DDBJ databases">
        <title>Collection of gut derived symbiotic bacterial strains cultured from healthy donors.</title>
        <authorList>
            <person name="Lin H."/>
            <person name="Kohout C."/>
            <person name="Waligurski E."/>
            <person name="Pamer E.G."/>
        </authorList>
    </citation>
    <scope>NUCLEOTIDE SEQUENCE</scope>
    <source>
        <strain evidence="7">DFI.6.55</strain>
    </source>
</reference>
<evidence type="ECO:0000256" key="5">
    <source>
        <dbReference type="ARBA" id="ARBA00022833"/>
    </source>
</evidence>
<comment type="caution">
    <text evidence="7">The sequence shown here is derived from an EMBL/GenBank/DDBJ whole genome shotgun (WGS) entry which is preliminary data.</text>
</comment>
<evidence type="ECO:0000313" key="10">
    <source>
        <dbReference type="Proteomes" id="UP001299608"/>
    </source>
</evidence>
<dbReference type="Proteomes" id="UP000669239">
    <property type="component" value="Unassembled WGS sequence"/>
</dbReference>
<dbReference type="Proteomes" id="UP001299608">
    <property type="component" value="Unassembled WGS sequence"/>
</dbReference>
<dbReference type="RefSeq" id="WP_117562503.1">
    <property type="nucleotide sequence ID" value="NZ_BAABZL010000001.1"/>
</dbReference>
<dbReference type="Gene3D" id="3.20.20.140">
    <property type="entry name" value="Metal-dependent hydrolases"/>
    <property type="match status" value="1"/>
</dbReference>
<evidence type="ECO:0000259" key="6">
    <source>
        <dbReference type="Pfam" id="PF00962"/>
    </source>
</evidence>
<dbReference type="NCBIfam" id="TIGR01430">
    <property type="entry name" value="aden_deam"/>
    <property type="match status" value="1"/>
</dbReference>
<evidence type="ECO:0000313" key="8">
    <source>
        <dbReference type="EMBL" id="NSJ50615.1"/>
    </source>
</evidence>
<dbReference type="SUPFAM" id="SSF51556">
    <property type="entry name" value="Metallo-dependent hydrolases"/>
    <property type="match status" value="1"/>
</dbReference>
<dbReference type="PANTHER" id="PTHR43114">
    <property type="entry name" value="ADENINE DEAMINASE"/>
    <property type="match status" value="1"/>
</dbReference>
<evidence type="ECO:0000256" key="4">
    <source>
        <dbReference type="ARBA" id="ARBA00022801"/>
    </source>
</evidence>
<dbReference type="PANTHER" id="PTHR43114:SF6">
    <property type="entry name" value="ADENINE DEAMINASE"/>
    <property type="match status" value="1"/>
</dbReference>
<sequence length="335" mass="37887">MKPDFIHTLPKVELHVHLEGTLSLELILELAEKNHMELPRPKEDLFTFTGLTDFLEMLNWTCSLVKDGADARKLAYNYARYASSQNIMYAEVMTNPTHWKSLSYQDLIENILQGFDQAYDDGYCDCRLLVSLLRSQTRRESLELVRYMTAHRHPRLLGLSVDGNEAASPQSGQVLYEAFLEARNAGFGITVHAGESSPAEGVTQALDILGAMRIDHGVRAISDPDLLKRLADGQITLNTCPTSNLMELYKTMDEHPLKDLYNLGIPVTVSTDDPELFRIDLCQELERAALACGWTEKDLIRIQENAVRASFCDESTKQMLLEKLEVFCRFFGLHA</sequence>
<dbReference type="InterPro" id="IPR001365">
    <property type="entry name" value="A_deaminase_dom"/>
</dbReference>
<dbReference type="AlphaFoldDB" id="A0AAW5BSE5"/>